<dbReference type="Pfam" id="PF21787">
    <property type="entry name" value="TNP-like_RNaseH_N"/>
    <property type="match status" value="1"/>
</dbReference>
<evidence type="ECO:0000313" key="4">
    <source>
        <dbReference type="Proteomes" id="UP000596742"/>
    </source>
</evidence>
<evidence type="ECO:0000256" key="1">
    <source>
        <dbReference type="SAM" id="MobiDB-lite"/>
    </source>
</evidence>
<feature type="region of interest" description="Disordered" evidence="1">
    <location>
        <begin position="1"/>
        <end position="20"/>
    </location>
</feature>
<reference evidence="3" key="1">
    <citation type="submission" date="2018-11" db="EMBL/GenBank/DDBJ databases">
        <authorList>
            <person name="Alioto T."/>
            <person name="Alioto T."/>
        </authorList>
    </citation>
    <scope>NUCLEOTIDE SEQUENCE</scope>
</reference>
<keyword evidence="4" id="KW-1185">Reference proteome</keyword>
<proteinExistence type="predicted"/>
<evidence type="ECO:0000313" key="3">
    <source>
        <dbReference type="EMBL" id="VDI65816.1"/>
    </source>
</evidence>
<dbReference type="OrthoDB" id="6095360at2759"/>
<comment type="caution">
    <text evidence="3">The sequence shown here is derived from an EMBL/GenBank/DDBJ whole genome shotgun (WGS) entry which is preliminary data.</text>
</comment>
<feature type="compositionally biased region" description="Polar residues" evidence="1">
    <location>
        <begin position="11"/>
        <end position="20"/>
    </location>
</feature>
<sequence length="537" mass="61941">MLLNSDKENVNPATQQKTNVTDQLRKIAPNLSENQILLITSQIESSSHNHSKGVRWPKEIICMALTIYNRNPSAYRDITRNGWLNLPSESLLYLYKNAVKQKPGIIPTMMAWMKNEAVRLRVETEGYYGGVLLDEMSIQEDLQIVNHGNGTSLFGLVDCEPEVMLMHCSNEGKCESKLANHVMQYIFHGITGFRWPFANYPNAQAAPADIFITTWKCIDALYEWGFKPIYLCMDGSSNKLKMHFPENDPLLTKMVASHYKNPLRKMIFIMDPCHLIKKIRNSVLSSGIKGHDQRLLSFESCTIQWQMWIDAYNWDRNTHRFPIHNKLTQEHIFPNNAQKMRNKLAFETLNVDMLHLMKMYRKSLSGKAGQQALSAVIQFLEHSSTLVEFFTDQRPVKDMSDERIMKLSIAYNWYKSWEKQVCQNDTISKRYKSLLTMETREDVDFMYHGIMSLITFCIEVLKTEVVPARLNRDIIENIFCQQRSLYHGPTTHQTYNSYRTGINSVVLGQSLVSRKSNAGGNGAKPFSAEIPTKKLRI</sequence>
<evidence type="ECO:0000259" key="2">
    <source>
        <dbReference type="Pfam" id="PF21787"/>
    </source>
</evidence>
<accession>A0A8B6GM36</accession>
<dbReference type="Proteomes" id="UP000596742">
    <property type="component" value="Unassembled WGS sequence"/>
</dbReference>
<name>A0A8B6GM36_MYTGA</name>
<dbReference type="AlphaFoldDB" id="A0A8B6GM36"/>
<organism evidence="3 4">
    <name type="scientific">Mytilus galloprovincialis</name>
    <name type="common">Mediterranean mussel</name>
    <dbReference type="NCBI Taxonomy" id="29158"/>
    <lineage>
        <taxon>Eukaryota</taxon>
        <taxon>Metazoa</taxon>
        <taxon>Spiralia</taxon>
        <taxon>Lophotrochozoa</taxon>
        <taxon>Mollusca</taxon>
        <taxon>Bivalvia</taxon>
        <taxon>Autobranchia</taxon>
        <taxon>Pteriomorphia</taxon>
        <taxon>Mytilida</taxon>
        <taxon>Mytiloidea</taxon>
        <taxon>Mytilidae</taxon>
        <taxon>Mytilinae</taxon>
        <taxon>Mytilus</taxon>
    </lineage>
</organism>
<feature type="domain" description="Transposable element P transposase-like RNase H" evidence="2">
    <location>
        <begin position="102"/>
        <end position="242"/>
    </location>
</feature>
<dbReference type="InterPro" id="IPR048365">
    <property type="entry name" value="TNP-like_RNaseH_N"/>
</dbReference>
<dbReference type="EMBL" id="UYJE01008660">
    <property type="protein sequence ID" value="VDI65816.1"/>
    <property type="molecule type" value="Genomic_DNA"/>
</dbReference>
<gene>
    <name evidence="3" type="ORF">MGAL_10B013958</name>
</gene>
<protein>
    <recommendedName>
        <fullName evidence="2">Transposable element P transposase-like RNase H domain-containing protein</fullName>
    </recommendedName>
</protein>